<name>A0A2W1NND2_PAEXE</name>
<dbReference type="EMBL" id="NHRJ02000018">
    <property type="protein sequence ID" value="PZE19326.1"/>
    <property type="molecule type" value="Genomic_DNA"/>
</dbReference>
<dbReference type="Proteomes" id="UP000214746">
    <property type="component" value="Unassembled WGS sequence"/>
</dbReference>
<comment type="caution">
    <text evidence="1">The sequence shown here is derived from an EMBL/GenBank/DDBJ whole genome shotgun (WGS) entry which is preliminary data.</text>
</comment>
<evidence type="ECO:0000313" key="2">
    <source>
        <dbReference type="Proteomes" id="UP000214746"/>
    </source>
</evidence>
<dbReference type="InterPro" id="IPR004027">
    <property type="entry name" value="SEC_C_motif"/>
</dbReference>
<evidence type="ECO:0000313" key="1">
    <source>
        <dbReference type="EMBL" id="PZE19326.1"/>
    </source>
</evidence>
<protein>
    <recommendedName>
        <fullName evidence="3">SEC-C motif-containing protein</fullName>
    </recommendedName>
</protein>
<gene>
    <name evidence="1" type="ORF">CBW46_019140</name>
</gene>
<organism evidence="1 2">
    <name type="scientific">Paenibacillus xerothermodurans</name>
    <dbReference type="NCBI Taxonomy" id="1977292"/>
    <lineage>
        <taxon>Bacteria</taxon>
        <taxon>Bacillati</taxon>
        <taxon>Bacillota</taxon>
        <taxon>Bacilli</taxon>
        <taxon>Bacillales</taxon>
        <taxon>Paenibacillaceae</taxon>
        <taxon>Paenibacillus</taxon>
    </lineage>
</organism>
<dbReference type="RefSeq" id="WP_089201567.1">
    <property type="nucleotide sequence ID" value="NZ_NHRJ02000018.1"/>
</dbReference>
<dbReference type="Gene3D" id="3.10.450.50">
    <property type="match status" value="1"/>
</dbReference>
<evidence type="ECO:0008006" key="3">
    <source>
        <dbReference type="Google" id="ProtNLM"/>
    </source>
</evidence>
<reference evidence="1" key="1">
    <citation type="submission" date="2018-06" db="EMBL/GenBank/DDBJ databases">
        <title>Paenibacillus xerothermodurans sp. nov. an extremely dry heat resistant spore forming bacterium isolated from the soil of Cape Canaveral, Florida.</title>
        <authorList>
            <person name="Seuylemezian A."/>
            <person name="Kaur N."/>
            <person name="Patil P."/>
            <person name="Patil P."/>
            <person name="Mayilraj S."/>
            <person name="Vaishampayan P."/>
        </authorList>
    </citation>
    <scope>NUCLEOTIDE SEQUENCE [LARGE SCALE GENOMIC DNA]</scope>
    <source>
        <strain evidence="1">ATCC 27380</strain>
    </source>
</reference>
<accession>A0A2W1NND2</accession>
<proteinExistence type="predicted"/>
<sequence length="383" mass="44191">MDFAKRLDELNVGHAIKGEVLTKLKDILPVLTKARLSFLAANYQLPGRSKMKKLELADALYQHLTDVNVLRNAILLAESEEWEIVHRLLKAPYVQDNTIFPGMYLFLMDKGLVYSFYKEANLFILIPEEIKEAYGKLPLKAFREERDRLQLILQYINASANLYGICPLAKVIEIFNIQNERPLTEAELYGAYTKITSRARTWYFERGNVINDYFGYEAEDEMELLLEQVKDKPYYIPDKQELLKYADSGYFEKTPQLNRLQEYVSQHLCKDETLVDDLVDDIQLACSMEDSLDAIIYEFQRRSISFTKREQLQAILPLIMDVYNHTRIWSNRGHTPAELGSGFSQSKNKNNVIYLGQQAVSSKVGRNDPCPCGSGKKYKKCCG</sequence>
<dbReference type="SUPFAM" id="SSF103642">
    <property type="entry name" value="Sec-C motif"/>
    <property type="match status" value="1"/>
</dbReference>
<dbReference type="Pfam" id="PF02810">
    <property type="entry name" value="SEC-C"/>
    <property type="match status" value="1"/>
</dbReference>
<dbReference type="OrthoDB" id="9814022at2"/>
<dbReference type="AlphaFoldDB" id="A0A2W1NND2"/>
<keyword evidence="2" id="KW-1185">Reference proteome</keyword>